<comment type="caution">
    <text evidence="3">The sequence shown here is derived from an EMBL/GenBank/DDBJ whole genome shotgun (WGS) entry which is preliminary data.</text>
</comment>
<organism evidence="3 5">
    <name type="scientific">Acetobacter cerevisiae</name>
    <dbReference type="NCBI Taxonomy" id="178900"/>
    <lineage>
        <taxon>Bacteria</taxon>
        <taxon>Pseudomonadati</taxon>
        <taxon>Pseudomonadota</taxon>
        <taxon>Alphaproteobacteria</taxon>
        <taxon>Acetobacterales</taxon>
        <taxon>Acetobacteraceae</taxon>
        <taxon>Acetobacter</taxon>
    </lineage>
</organism>
<evidence type="ECO:0000313" key="4">
    <source>
        <dbReference type="EMBL" id="KXV76341.1"/>
    </source>
</evidence>
<gene>
    <name evidence="2" type="ORF">AD928_07775</name>
    <name evidence="3" type="ORF">AD952_12650</name>
    <name evidence="4" type="ORF">AD954_12170</name>
</gene>
<dbReference type="InterPro" id="IPR058117">
    <property type="entry name" value="BV97_02767-like"/>
</dbReference>
<keyword evidence="1" id="KW-0472">Membrane</keyword>
<dbReference type="Proteomes" id="UP000075312">
    <property type="component" value="Unassembled WGS sequence"/>
</dbReference>
<dbReference type="EMBL" id="LHZA01000144">
    <property type="protein sequence ID" value="KXU93867.1"/>
    <property type="molecule type" value="Genomic_DNA"/>
</dbReference>
<evidence type="ECO:0000313" key="6">
    <source>
        <dbReference type="Proteomes" id="UP000075462"/>
    </source>
</evidence>
<evidence type="ECO:0000313" key="7">
    <source>
        <dbReference type="Proteomes" id="UP000075473"/>
    </source>
</evidence>
<dbReference type="Proteomes" id="UP000075462">
    <property type="component" value="Unassembled WGS sequence"/>
</dbReference>
<evidence type="ECO:0000313" key="3">
    <source>
        <dbReference type="EMBL" id="KXV70545.1"/>
    </source>
</evidence>
<protein>
    <recommendedName>
        <fullName evidence="8">Peptide ABC transporter permease</fullName>
    </recommendedName>
</protein>
<evidence type="ECO:0000256" key="1">
    <source>
        <dbReference type="SAM" id="Phobius"/>
    </source>
</evidence>
<feature type="transmembrane region" description="Helical" evidence="1">
    <location>
        <begin position="60"/>
        <end position="81"/>
    </location>
</feature>
<dbReference type="AlphaFoldDB" id="A0A149URM8"/>
<feature type="transmembrane region" description="Helical" evidence="1">
    <location>
        <begin position="32"/>
        <end position="48"/>
    </location>
</feature>
<proteinExistence type="predicted"/>
<name>A0A149URM8_9PROT</name>
<evidence type="ECO:0008006" key="8">
    <source>
        <dbReference type="Google" id="ProtNLM"/>
    </source>
</evidence>
<dbReference type="EMBL" id="LHZY01000065">
    <property type="protein sequence ID" value="KXV70545.1"/>
    <property type="molecule type" value="Genomic_DNA"/>
</dbReference>
<reference evidence="5 6" key="1">
    <citation type="submission" date="2015-06" db="EMBL/GenBank/DDBJ databases">
        <title>Improved classification and identification of acetic acid bacteria using matrix-assisted laser desorption/ionization time-of-flight mass spectrometry; Gluconobacter nephelii and Gluconobacter uchimurae are later heterotypic synonyms of Gluconobacter japonicus and Gluconobacter oxydans, respectively.</title>
        <authorList>
            <person name="Li L."/>
            <person name="Cleenwerck I."/>
            <person name="De Vuyst L."/>
            <person name="Vandamme P."/>
        </authorList>
    </citation>
    <scope>NUCLEOTIDE SEQUENCE [LARGE SCALE GENOMIC DNA]</scope>
    <source>
        <strain evidence="4 6">LMG 1545</strain>
        <strain evidence="3 5">LMG 1608</strain>
        <strain evidence="2 7">LMG 1625</strain>
    </source>
</reference>
<evidence type="ECO:0000313" key="5">
    <source>
        <dbReference type="Proteomes" id="UP000075312"/>
    </source>
</evidence>
<feature type="transmembrane region" description="Helical" evidence="1">
    <location>
        <begin position="87"/>
        <end position="109"/>
    </location>
</feature>
<evidence type="ECO:0000313" key="2">
    <source>
        <dbReference type="EMBL" id="KXU93867.1"/>
    </source>
</evidence>
<sequence>MMFFWLKALLSGLTIALVSTLARRYPGLGALVASLPLISVFGMIWLWLETKDPARMEAHVGATFWYVLPSLPMFLLIPWIMRHGVPFWLALGAGCGVTILLYLGMVWLAPKIGIQM</sequence>
<dbReference type="EMBL" id="LIAA01000054">
    <property type="protein sequence ID" value="KXV76341.1"/>
    <property type="molecule type" value="Genomic_DNA"/>
</dbReference>
<dbReference type="Proteomes" id="UP000075473">
    <property type="component" value="Unassembled WGS sequence"/>
</dbReference>
<keyword evidence="1" id="KW-1133">Transmembrane helix</keyword>
<accession>A0A149URM8</accession>
<dbReference type="NCBIfam" id="NF006749">
    <property type="entry name" value="PRK09272.1-2"/>
    <property type="match status" value="1"/>
</dbReference>
<dbReference type="PATRIC" id="fig|178900.5.peg.2460"/>
<keyword evidence="1" id="KW-0812">Transmembrane</keyword>